<dbReference type="PANTHER" id="PTHR24067">
    <property type="entry name" value="UBIQUITIN-CONJUGATING ENZYME E2"/>
    <property type="match status" value="1"/>
</dbReference>
<dbReference type="PROSITE" id="PS00183">
    <property type="entry name" value="UBC_1"/>
    <property type="match status" value="1"/>
</dbReference>
<comment type="caution">
    <text evidence="7">The sequence shown here is derived from an EMBL/GenBank/DDBJ whole genome shotgun (WGS) entry which is preliminary data.</text>
</comment>
<keyword evidence="2 4" id="KW-0833">Ubl conjugation pathway</keyword>
<keyword evidence="4" id="KW-0067">ATP-binding</keyword>
<keyword evidence="4" id="KW-0547">Nucleotide-binding</keyword>
<organism evidence="7 8">
    <name type="scientific">Physocladia obscura</name>
    <dbReference type="NCBI Taxonomy" id="109957"/>
    <lineage>
        <taxon>Eukaryota</taxon>
        <taxon>Fungi</taxon>
        <taxon>Fungi incertae sedis</taxon>
        <taxon>Chytridiomycota</taxon>
        <taxon>Chytridiomycota incertae sedis</taxon>
        <taxon>Chytridiomycetes</taxon>
        <taxon>Chytridiales</taxon>
        <taxon>Chytriomycetaceae</taxon>
        <taxon>Physocladia</taxon>
    </lineage>
</organism>
<evidence type="ECO:0000256" key="2">
    <source>
        <dbReference type="ARBA" id="ARBA00022786"/>
    </source>
</evidence>
<feature type="region of interest" description="Disordered" evidence="5">
    <location>
        <begin position="1"/>
        <end position="24"/>
    </location>
</feature>
<dbReference type="GO" id="GO:0016740">
    <property type="term" value="F:transferase activity"/>
    <property type="evidence" value="ECO:0007669"/>
    <property type="project" value="UniProtKB-KW"/>
</dbReference>
<dbReference type="SUPFAM" id="SSF54495">
    <property type="entry name" value="UBC-like"/>
    <property type="match status" value="1"/>
</dbReference>
<dbReference type="AlphaFoldDB" id="A0AAD5T9H7"/>
<sequence>MIAPSTSSVMSSNSTSASANVSGGAVTKRLQSELMQLMMSNTQGVSAFPDADNLLFWAATIEGPSGTVYEGLSYKLSMKFPLNYPYAAPTIRFETPIFHPNVDLATGTICLDILKVQNKKF</sequence>
<dbReference type="EMBL" id="JADGJH010000039">
    <property type="protein sequence ID" value="KAJ3140926.1"/>
    <property type="molecule type" value="Genomic_DNA"/>
</dbReference>
<dbReference type="Gene3D" id="3.10.110.10">
    <property type="entry name" value="Ubiquitin Conjugating Enzyme"/>
    <property type="match status" value="1"/>
</dbReference>
<evidence type="ECO:0000256" key="1">
    <source>
        <dbReference type="ARBA" id="ARBA00022679"/>
    </source>
</evidence>
<keyword evidence="8" id="KW-1185">Reference proteome</keyword>
<dbReference type="PROSITE" id="PS50127">
    <property type="entry name" value="UBC_2"/>
    <property type="match status" value="1"/>
</dbReference>
<evidence type="ECO:0000256" key="5">
    <source>
        <dbReference type="SAM" id="MobiDB-lite"/>
    </source>
</evidence>
<keyword evidence="1" id="KW-0808">Transferase</keyword>
<dbReference type="SMART" id="SM00212">
    <property type="entry name" value="UBCc"/>
    <property type="match status" value="1"/>
</dbReference>
<evidence type="ECO:0000313" key="7">
    <source>
        <dbReference type="EMBL" id="KAJ3140926.1"/>
    </source>
</evidence>
<evidence type="ECO:0000313" key="8">
    <source>
        <dbReference type="Proteomes" id="UP001211907"/>
    </source>
</evidence>
<feature type="domain" description="UBC core" evidence="6">
    <location>
        <begin position="25"/>
        <end position="121"/>
    </location>
</feature>
<comment type="similarity">
    <text evidence="4">Belongs to the ubiquitin-conjugating enzyme family.</text>
</comment>
<accession>A0AAD5T9H7</accession>
<proteinExistence type="inferred from homology"/>
<dbReference type="InterPro" id="IPR000608">
    <property type="entry name" value="UBC"/>
</dbReference>
<protein>
    <submittedName>
        <fullName evidence="7">Ubiquitin-conjugating enzyme E2 11</fullName>
    </submittedName>
</protein>
<gene>
    <name evidence="7" type="primary">UBC11</name>
    <name evidence="7" type="ORF">HK100_008108</name>
</gene>
<dbReference type="Proteomes" id="UP001211907">
    <property type="component" value="Unassembled WGS sequence"/>
</dbReference>
<evidence type="ECO:0000256" key="3">
    <source>
        <dbReference type="PROSITE-ProRule" id="PRU10133"/>
    </source>
</evidence>
<dbReference type="InterPro" id="IPR050113">
    <property type="entry name" value="Ub_conjugating_enzyme"/>
</dbReference>
<dbReference type="GO" id="GO:0005524">
    <property type="term" value="F:ATP binding"/>
    <property type="evidence" value="ECO:0007669"/>
    <property type="project" value="UniProtKB-UniRule"/>
</dbReference>
<dbReference type="InterPro" id="IPR016135">
    <property type="entry name" value="UBQ-conjugating_enzyme/RWD"/>
</dbReference>
<reference evidence="7" key="1">
    <citation type="submission" date="2020-05" db="EMBL/GenBank/DDBJ databases">
        <title>Phylogenomic resolution of chytrid fungi.</title>
        <authorList>
            <person name="Stajich J.E."/>
            <person name="Amses K."/>
            <person name="Simmons R."/>
            <person name="Seto K."/>
            <person name="Myers J."/>
            <person name="Bonds A."/>
            <person name="Quandt C.A."/>
            <person name="Barry K."/>
            <person name="Liu P."/>
            <person name="Grigoriev I."/>
            <person name="Longcore J.E."/>
            <person name="James T.Y."/>
        </authorList>
    </citation>
    <scope>NUCLEOTIDE SEQUENCE</scope>
    <source>
        <strain evidence="7">JEL0513</strain>
    </source>
</reference>
<name>A0AAD5T9H7_9FUNG</name>
<evidence type="ECO:0000256" key="4">
    <source>
        <dbReference type="RuleBase" id="RU362109"/>
    </source>
</evidence>
<feature type="active site" description="Glycyl thioester intermediate" evidence="3">
    <location>
        <position position="110"/>
    </location>
</feature>
<evidence type="ECO:0000259" key="6">
    <source>
        <dbReference type="PROSITE" id="PS50127"/>
    </source>
</evidence>
<dbReference type="Pfam" id="PF00179">
    <property type="entry name" value="UQ_con"/>
    <property type="match status" value="1"/>
</dbReference>
<dbReference type="InterPro" id="IPR023313">
    <property type="entry name" value="UBQ-conjugating_AS"/>
</dbReference>